<dbReference type="AlphaFoldDB" id="A0A0F9TCM0"/>
<gene>
    <name evidence="1" type="ORF">LCGC14_0745260</name>
</gene>
<proteinExistence type="predicted"/>
<reference evidence="1" key="1">
    <citation type="journal article" date="2015" name="Nature">
        <title>Complex archaea that bridge the gap between prokaryotes and eukaryotes.</title>
        <authorList>
            <person name="Spang A."/>
            <person name="Saw J.H."/>
            <person name="Jorgensen S.L."/>
            <person name="Zaremba-Niedzwiedzka K."/>
            <person name="Martijn J."/>
            <person name="Lind A.E."/>
            <person name="van Eijk R."/>
            <person name="Schleper C."/>
            <person name="Guy L."/>
            <person name="Ettema T.J."/>
        </authorList>
    </citation>
    <scope>NUCLEOTIDE SEQUENCE</scope>
</reference>
<comment type="caution">
    <text evidence="1">The sequence shown here is derived from an EMBL/GenBank/DDBJ whole genome shotgun (WGS) entry which is preliminary data.</text>
</comment>
<sequence length="72" mass="7843">MSKRRVGYVGKDNVSVGAAWEGVVHWEASPGSHQALCNGRNFTMAGDPELLVKDRGILTDKLNICKRCLAKS</sequence>
<name>A0A0F9TCM0_9ZZZZ</name>
<accession>A0A0F9TCM0</accession>
<dbReference type="EMBL" id="LAZR01001774">
    <property type="protein sequence ID" value="KKN39243.1"/>
    <property type="molecule type" value="Genomic_DNA"/>
</dbReference>
<organism evidence="1">
    <name type="scientific">marine sediment metagenome</name>
    <dbReference type="NCBI Taxonomy" id="412755"/>
    <lineage>
        <taxon>unclassified sequences</taxon>
        <taxon>metagenomes</taxon>
        <taxon>ecological metagenomes</taxon>
    </lineage>
</organism>
<evidence type="ECO:0000313" key="1">
    <source>
        <dbReference type="EMBL" id="KKN39243.1"/>
    </source>
</evidence>
<protein>
    <submittedName>
        <fullName evidence="1">Uncharacterized protein</fullName>
    </submittedName>
</protein>